<accession>A0A8S9ZDC8</accession>
<feature type="signal peptide" evidence="1">
    <location>
        <begin position="1"/>
        <end position="22"/>
    </location>
</feature>
<comment type="caution">
    <text evidence="2">The sequence shown here is derived from an EMBL/GenBank/DDBJ whole genome shotgun (WGS) entry which is preliminary data.</text>
</comment>
<reference evidence="2" key="1">
    <citation type="journal article" date="2020" name="Ecol. Evol.">
        <title>Genome structure and content of the rice root-knot nematode (Meloidogyne graminicola).</title>
        <authorList>
            <person name="Phan N.T."/>
            <person name="Danchin E.G.J."/>
            <person name="Klopp C."/>
            <person name="Perfus-Barbeoch L."/>
            <person name="Kozlowski D.K."/>
            <person name="Koutsovoulos G.D."/>
            <person name="Lopez-Roques C."/>
            <person name="Bouchez O."/>
            <person name="Zahm M."/>
            <person name="Besnard G."/>
            <person name="Bellafiore S."/>
        </authorList>
    </citation>
    <scope>NUCLEOTIDE SEQUENCE</scope>
    <source>
        <strain evidence="2">VN-18</strain>
    </source>
</reference>
<keyword evidence="3" id="KW-1185">Reference proteome</keyword>
<evidence type="ECO:0000313" key="2">
    <source>
        <dbReference type="EMBL" id="KAF7629160.1"/>
    </source>
</evidence>
<name>A0A8S9ZDC8_9BILA</name>
<dbReference type="Proteomes" id="UP000605970">
    <property type="component" value="Unassembled WGS sequence"/>
</dbReference>
<keyword evidence="1" id="KW-0732">Signal</keyword>
<organism evidence="2 3">
    <name type="scientific">Meloidogyne graminicola</name>
    <dbReference type="NCBI Taxonomy" id="189291"/>
    <lineage>
        <taxon>Eukaryota</taxon>
        <taxon>Metazoa</taxon>
        <taxon>Ecdysozoa</taxon>
        <taxon>Nematoda</taxon>
        <taxon>Chromadorea</taxon>
        <taxon>Rhabditida</taxon>
        <taxon>Tylenchina</taxon>
        <taxon>Tylenchomorpha</taxon>
        <taxon>Tylenchoidea</taxon>
        <taxon>Meloidogynidae</taxon>
        <taxon>Meloidogyninae</taxon>
        <taxon>Meloidogyne</taxon>
    </lineage>
</organism>
<dbReference type="EMBL" id="JABEBT010000148">
    <property type="protein sequence ID" value="KAF7629160.1"/>
    <property type="molecule type" value="Genomic_DNA"/>
</dbReference>
<evidence type="ECO:0000256" key="1">
    <source>
        <dbReference type="SAM" id="SignalP"/>
    </source>
</evidence>
<proteinExistence type="predicted"/>
<gene>
    <name evidence="2" type="ORF">Mgra_00009311</name>
</gene>
<evidence type="ECO:0000313" key="3">
    <source>
        <dbReference type="Proteomes" id="UP000605970"/>
    </source>
</evidence>
<sequence length="120" mass="14307">MNNYYYFMFFLMIFLNIEEMTAKKIYFYDSSEEYLNFPLNRLPNLEKFKEPDEEFDKEEKRNNGLSLSNNTPLLVRLSKTDVLKSIGPFLFSSSQTPKSATYRLIRVVNNQKNQRKGCYV</sequence>
<protein>
    <submittedName>
        <fullName evidence="2">Uncharacterized protein</fullName>
    </submittedName>
</protein>
<feature type="chain" id="PRO_5035869158" evidence="1">
    <location>
        <begin position="23"/>
        <end position="120"/>
    </location>
</feature>
<dbReference type="AlphaFoldDB" id="A0A8S9ZDC8"/>